<keyword evidence="9" id="KW-1185">Reference proteome</keyword>
<keyword evidence="7" id="KW-0699">rRNA-binding</keyword>
<dbReference type="GO" id="GO:0015935">
    <property type="term" value="C:small ribosomal subunit"/>
    <property type="evidence" value="ECO:0007669"/>
    <property type="project" value="TreeGrafter"/>
</dbReference>
<dbReference type="InterPro" id="IPR023036">
    <property type="entry name" value="Ribosomal_uS14_bac/plastid"/>
</dbReference>
<dbReference type="Gene3D" id="1.10.287.1480">
    <property type="match status" value="1"/>
</dbReference>
<evidence type="ECO:0000256" key="3">
    <source>
        <dbReference type="ARBA" id="ARBA00022980"/>
    </source>
</evidence>
<gene>
    <name evidence="7 8" type="primary">rpsN</name>
    <name evidence="8" type="ORF">Pla133_37690</name>
</gene>
<dbReference type="Proteomes" id="UP000316921">
    <property type="component" value="Chromosome"/>
</dbReference>
<name>A0A518BNX0_9BACT</name>
<sequence length="101" mass="11957">MAKTSLIVKNQRRRETVLQYAERRAELLALIKHPDATEEDRERAYLKLRKMPRDASAVRVRRRCHLTGRSRGNYRKFGMCRNMFRDLSLLGEIPGVRKASW</sequence>
<dbReference type="GO" id="GO:0019843">
    <property type="term" value="F:rRNA binding"/>
    <property type="evidence" value="ECO:0007669"/>
    <property type="project" value="UniProtKB-UniRule"/>
</dbReference>
<organism evidence="8 9">
    <name type="scientific">Engelhardtia mirabilis</name>
    <dbReference type="NCBI Taxonomy" id="2528011"/>
    <lineage>
        <taxon>Bacteria</taxon>
        <taxon>Pseudomonadati</taxon>
        <taxon>Planctomycetota</taxon>
        <taxon>Planctomycetia</taxon>
        <taxon>Planctomycetia incertae sedis</taxon>
        <taxon>Engelhardtia</taxon>
    </lineage>
</organism>
<dbReference type="AlphaFoldDB" id="A0A518BNX0"/>
<accession>A0A518BNX0</accession>
<keyword evidence="7" id="KW-0694">RNA-binding</keyword>
<dbReference type="NCBIfam" id="NF006477">
    <property type="entry name" value="PRK08881.1"/>
    <property type="match status" value="1"/>
</dbReference>
<dbReference type="InterPro" id="IPR018271">
    <property type="entry name" value="Ribosomal_uS14_CS"/>
</dbReference>
<evidence type="ECO:0000313" key="9">
    <source>
        <dbReference type="Proteomes" id="UP000316921"/>
    </source>
</evidence>
<dbReference type="PANTHER" id="PTHR19836">
    <property type="entry name" value="30S RIBOSOMAL PROTEIN S14"/>
    <property type="match status" value="1"/>
</dbReference>
<dbReference type="SUPFAM" id="SSF57716">
    <property type="entry name" value="Glucocorticoid receptor-like (DNA-binding domain)"/>
    <property type="match status" value="1"/>
</dbReference>
<comment type="function">
    <text evidence="1 7">Binds 16S rRNA, required for the assembly of 30S particles and may also be responsible for determining the conformation of the 16S rRNA at the A site.</text>
</comment>
<dbReference type="GO" id="GO:0006412">
    <property type="term" value="P:translation"/>
    <property type="evidence" value="ECO:0007669"/>
    <property type="project" value="UniProtKB-UniRule"/>
</dbReference>
<evidence type="ECO:0000256" key="7">
    <source>
        <dbReference type="HAMAP-Rule" id="MF_00537"/>
    </source>
</evidence>
<dbReference type="HAMAP" id="MF_00537">
    <property type="entry name" value="Ribosomal_uS14_1"/>
    <property type="match status" value="1"/>
</dbReference>
<evidence type="ECO:0000313" key="8">
    <source>
        <dbReference type="EMBL" id="QDU68667.1"/>
    </source>
</evidence>
<comment type="subunit">
    <text evidence="6 7">Part of the 30S ribosomal subunit. Contacts proteins S3 and S10.</text>
</comment>
<dbReference type="PANTHER" id="PTHR19836:SF19">
    <property type="entry name" value="SMALL RIBOSOMAL SUBUNIT PROTEIN US14M"/>
    <property type="match status" value="1"/>
</dbReference>
<proteinExistence type="inferred from homology"/>
<evidence type="ECO:0000256" key="1">
    <source>
        <dbReference type="ARBA" id="ARBA00003686"/>
    </source>
</evidence>
<evidence type="ECO:0000256" key="5">
    <source>
        <dbReference type="ARBA" id="ARBA00035167"/>
    </source>
</evidence>
<dbReference type="PROSITE" id="PS00527">
    <property type="entry name" value="RIBOSOMAL_S14"/>
    <property type="match status" value="1"/>
</dbReference>
<evidence type="ECO:0000256" key="4">
    <source>
        <dbReference type="ARBA" id="ARBA00023274"/>
    </source>
</evidence>
<dbReference type="FunFam" id="1.10.287.1480:FF:000001">
    <property type="entry name" value="30S ribosomal protein S14"/>
    <property type="match status" value="1"/>
</dbReference>
<dbReference type="RefSeq" id="WP_145067877.1">
    <property type="nucleotide sequence ID" value="NZ_CP036287.1"/>
</dbReference>
<dbReference type="InterPro" id="IPR001209">
    <property type="entry name" value="Ribosomal_uS14"/>
</dbReference>
<comment type="similarity">
    <text evidence="2 7">Belongs to the universal ribosomal protein uS14 family.</text>
</comment>
<keyword evidence="3 7" id="KW-0689">Ribosomal protein</keyword>
<dbReference type="GO" id="GO:0003735">
    <property type="term" value="F:structural constituent of ribosome"/>
    <property type="evidence" value="ECO:0007669"/>
    <property type="project" value="InterPro"/>
</dbReference>
<keyword evidence="4 7" id="KW-0687">Ribonucleoprotein</keyword>
<evidence type="ECO:0000256" key="2">
    <source>
        <dbReference type="ARBA" id="ARBA00009083"/>
    </source>
</evidence>
<dbReference type="EMBL" id="CP036287">
    <property type="protein sequence ID" value="QDU68667.1"/>
    <property type="molecule type" value="Genomic_DNA"/>
</dbReference>
<reference evidence="8 9" key="1">
    <citation type="submission" date="2019-02" db="EMBL/GenBank/DDBJ databases">
        <title>Deep-cultivation of Planctomycetes and their phenomic and genomic characterization uncovers novel biology.</title>
        <authorList>
            <person name="Wiegand S."/>
            <person name="Jogler M."/>
            <person name="Boedeker C."/>
            <person name="Pinto D."/>
            <person name="Vollmers J."/>
            <person name="Rivas-Marin E."/>
            <person name="Kohn T."/>
            <person name="Peeters S.H."/>
            <person name="Heuer A."/>
            <person name="Rast P."/>
            <person name="Oberbeckmann S."/>
            <person name="Bunk B."/>
            <person name="Jeske O."/>
            <person name="Meyerdierks A."/>
            <person name="Storesund J.E."/>
            <person name="Kallscheuer N."/>
            <person name="Luecker S."/>
            <person name="Lage O.M."/>
            <person name="Pohl T."/>
            <person name="Merkel B.J."/>
            <person name="Hornburger P."/>
            <person name="Mueller R.-W."/>
            <person name="Bruemmer F."/>
            <person name="Labrenz M."/>
            <person name="Spormann A.M."/>
            <person name="Op den Camp H."/>
            <person name="Overmann J."/>
            <person name="Amann R."/>
            <person name="Jetten M.S.M."/>
            <person name="Mascher T."/>
            <person name="Medema M.H."/>
            <person name="Devos D.P."/>
            <person name="Kaster A.-K."/>
            <person name="Ovreas L."/>
            <person name="Rohde M."/>
            <person name="Galperin M.Y."/>
            <person name="Jogler C."/>
        </authorList>
    </citation>
    <scope>NUCLEOTIDE SEQUENCE [LARGE SCALE GENOMIC DNA]</scope>
    <source>
        <strain evidence="8 9">Pla133</strain>
    </source>
</reference>
<protein>
    <recommendedName>
        <fullName evidence="5 7">Small ribosomal subunit protein uS14</fullName>
    </recommendedName>
</protein>
<evidence type="ECO:0000256" key="6">
    <source>
        <dbReference type="ARBA" id="ARBA00047110"/>
    </source>
</evidence>
<dbReference type="Pfam" id="PF00253">
    <property type="entry name" value="Ribosomal_S14"/>
    <property type="match status" value="1"/>
</dbReference>
<dbReference type="GO" id="GO:0005737">
    <property type="term" value="C:cytoplasm"/>
    <property type="evidence" value="ECO:0007669"/>
    <property type="project" value="UniProtKB-ARBA"/>
</dbReference>
<dbReference type="KEGG" id="pbap:Pla133_37690"/>